<proteinExistence type="predicted"/>
<feature type="compositionally biased region" description="Basic residues" evidence="1">
    <location>
        <begin position="31"/>
        <end position="51"/>
    </location>
</feature>
<keyword evidence="3" id="KW-1185">Reference proteome</keyword>
<feature type="compositionally biased region" description="Basic and acidic residues" evidence="1">
    <location>
        <begin position="1"/>
        <end position="19"/>
    </location>
</feature>
<gene>
    <name evidence="2" type="ORF">CITCOLO1_LOCUS9739</name>
</gene>
<sequence length="66" mass="7531">MKSKLKGEDKAKGEEKTECRLPSSSAEIRRAKPTAKTKRNWRERKSRKCGCRKGIGSGEVRKTKPR</sequence>
<dbReference type="Proteomes" id="UP001642487">
    <property type="component" value="Chromosome 3"/>
</dbReference>
<accession>A0ABP0YBE0</accession>
<protein>
    <submittedName>
        <fullName evidence="2">Uncharacterized protein</fullName>
    </submittedName>
</protein>
<evidence type="ECO:0000313" key="2">
    <source>
        <dbReference type="EMBL" id="CAK9317790.1"/>
    </source>
</evidence>
<feature type="region of interest" description="Disordered" evidence="1">
    <location>
        <begin position="1"/>
        <end position="66"/>
    </location>
</feature>
<organism evidence="2 3">
    <name type="scientific">Citrullus colocynthis</name>
    <name type="common">colocynth</name>
    <dbReference type="NCBI Taxonomy" id="252529"/>
    <lineage>
        <taxon>Eukaryota</taxon>
        <taxon>Viridiplantae</taxon>
        <taxon>Streptophyta</taxon>
        <taxon>Embryophyta</taxon>
        <taxon>Tracheophyta</taxon>
        <taxon>Spermatophyta</taxon>
        <taxon>Magnoliopsida</taxon>
        <taxon>eudicotyledons</taxon>
        <taxon>Gunneridae</taxon>
        <taxon>Pentapetalae</taxon>
        <taxon>rosids</taxon>
        <taxon>fabids</taxon>
        <taxon>Cucurbitales</taxon>
        <taxon>Cucurbitaceae</taxon>
        <taxon>Benincaseae</taxon>
        <taxon>Citrullus</taxon>
    </lineage>
</organism>
<evidence type="ECO:0000313" key="3">
    <source>
        <dbReference type="Proteomes" id="UP001642487"/>
    </source>
</evidence>
<dbReference type="EMBL" id="OZ021737">
    <property type="protein sequence ID" value="CAK9317790.1"/>
    <property type="molecule type" value="Genomic_DNA"/>
</dbReference>
<feature type="non-terminal residue" evidence="2">
    <location>
        <position position="66"/>
    </location>
</feature>
<evidence type="ECO:0000256" key="1">
    <source>
        <dbReference type="SAM" id="MobiDB-lite"/>
    </source>
</evidence>
<reference evidence="2 3" key="1">
    <citation type="submission" date="2024-03" db="EMBL/GenBank/DDBJ databases">
        <authorList>
            <person name="Gkanogiannis A."/>
            <person name="Becerra Lopez-Lavalle L."/>
        </authorList>
    </citation>
    <scope>NUCLEOTIDE SEQUENCE [LARGE SCALE GENOMIC DNA]</scope>
</reference>
<name>A0ABP0YBE0_9ROSI</name>